<comment type="caution">
    <text evidence="3">The sequence shown here is derived from an EMBL/GenBank/DDBJ whole genome shotgun (WGS) entry which is preliminary data.</text>
</comment>
<dbReference type="Gene3D" id="1.10.3730.20">
    <property type="match status" value="1"/>
</dbReference>
<evidence type="ECO:0000256" key="1">
    <source>
        <dbReference type="SAM" id="Phobius"/>
    </source>
</evidence>
<feature type="domain" description="EamA" evidence="2">
    <location>
        <begin position="171"/>
        <end position="295"/>
    </location>
</feature>
<dbReference type="OrthoDB" id="7818056at2"/>
<feature type="transmembrane region" description="Helical" evidence="1">
    <location>
        <begin position="260"/>
        <end position="277"/>
    </location>
</feature>
<dbReference type="GO" id="GO:0016020">
    <property type="term" value="C:membrane"/>
    <property type="evidence" value="ECO:0007669"/>
    <property type="project" value="InterPro"/>
</dbReference>
<dbReference type="Pfam" id="PF00892">
    <property type="entry name" value="EamA"/>
    <property type="match status" value="2"/>
</dbReference>
<feature type="transmembrane region" description="Helical" evidence="1">
    <location>
        <begin position="283"/>
        <end position="301"/>
    </location>
</feature>
<feature type="transmembrane region" description="Helical" evidence="1">
    <location>
        <begin position="91"/>
        <end position="111"/>
    </location>
</feature>
<protein>
    <submittedName>
        <fullName evidence="3">EamA family transporter</fullName>
    </submittedName>
</protein>
<feature type="transmembrane region" description="Helical" evidence="1">
    <location>
        <begin position="166"/>
        <end position="183"/>
    </location>
</feature>
<dbReference type="InterPro" id="IPR000620">
    <property type="entry name" value="EamA_dom"/>
</dbReference>
<dbReference type="EMBL" id="PKUQ01000022">
    <property type="protein sequence ID" value="PLW76772.1"/>
    <property type="molecule type" value="Genomic_DNA"/>
</dbReference>
<gene>
    <name evidence="3" type="ORF">C0081_11945</name>
</gene>
<dbReference type="AlphaFoldDB" id="A0A2N5XQH4"/>
<evidence type="ECO:0000313" key="4">
    <source>
        <dbReference type="Proteomes" id="UP000234881"/>
    </source>
</evidence>
<evidence type="ECO:0000313" key="3">
    <source>
        <dbReference type="EMBL" id="PLW76772.1"/>
    </source>
</evidence>
<dbReference type="InterPro" id="IPR037185">
    <property type="entry name" value="EmrE-like"/>
</dbReference>
<feature type="transmembrane region" description="Helical" evidence="1">
    <location>
        <begin position="61"/>
        <end position="79"/>
    </location>
</feature>
<dbReference type="PANTHER" id="PTHR22911:SF135">
    <property type="entry name" value="BLR4310 PROTEIN"/>
    <property type="match status" value="1"/>
</dbReference>
<evidence type="ECO:0000259" key="2">
    <source>
        <dbReference type="Pfam" id="PF00892"/>
    </source>
</evidence>
<sequence length="324" mass="35271">MSTAPRSSAAGGGDIQSSRSGTNRGNLYGILMMQLAIFGFVTNDTMTKMVGADLQAGQLIFVRGIFAFGLIFTICLITGQISHYRQLANRAVWIRSVLEGFTVILFVIALLQLPLANLTAIMLTVPMATTALAAIFLGEKVGIHRWSAVFFGFVGVLIIVRPGTDGFNFYSLFALCAVVFAAVREVITRNIPASYSTWIVTLGTMIGSSVAGILMGVTETWGAIETENLLYLAGSAIFFIIGHYFLVIGMSHGEISVVSSFRYSSIFIALIYGYVIWSDIPDAITWLGIALIMMAGLYTIYRQRKIARQQRGHAKVETITEVNS</sequence>
<feature type="transmembrane region" description="Helical" evidence="1">
    <location>
        <begin position="117"/>
        <end position="136"/>
    </location>
</feature>
<proteinExistence type="predicted"/>
<feature type="transmembrane region" description="Helical" evidence="1">
    <location>
        <begin position="229"/>
        <end position="248"/>
    </location>
</feature>
<reference evidence="3 4" key="1">
    <citation type="submission" date="2018-01" db="EMBL/GenBank/DDBJ databases">
        <title>The draft genome sequence of Cohaesibacter sp. H1304.</title>
        <authorList>
            <person name="Wang N.-N."/>
            <person name="Du Z.-J."/>
        </authorList>
    </citation>
    <scope>NUCLEOTIDE SEQUENCE [LARGE SCALE GENOMIC DNA]</scope>
    <source>
        <strain evidence="3 4">H1304</strain>
    </source>
</reference>
<keyword evidence="1" id="KW-1133">Transmembrane helix</keyword>
<dbReference type="Proteomes" id="UP000234881">
    <property type="component" value="Unassembled WGS sequence"/>
</dbReference>
<dbReference type="RefSeq" id="WP_101534060.1">
    <property type="nucleotide sequence ID" value="NZ_JBFHIU010000014.1"/>
</dbReference>
<feature type="transmembrane region" description="Helical" evidence="1">
    <location>
        <begin position="195"/>
        <end position="217"/>
    </location>
</feature>
<organism evidence="3 4">
    <name type="scientific">Cohaesibacter celericrescens</name>
    <dbReference type="NCBI Taxonomy" id="2067669"/>
    <lineage>
        <taxon>Bacteria</taxon>
        <taxon>Pseudomonadati</taxon>
        <taxon>Pseudomonadota</taxon>
        <taxon>Alphaproteobacteria</taxon>
        <taxon>Hyphomicrobiales</taxon>
        <taxon>Cohaesibacteraceae</taxon>
    </lineage>
</organism>
<keyword evidence="1" id="KW-0812">Transmembrane</keyword>
<feature type="transmembrane region" description="Helical" evidence="1">
    <location>
        <begin position="25"/>
        <end position="41"/>
    </location>
</feature>
<name>A0A2N5XQH4_9HYPH</name>
<accession>A0A2N5XQH4</accession>
<feature type="transmembrane region" description="Helical" evidence="1">
    <location>
        <begin position="143"/>
        <end position="160"/>
    </location>
</feature>
<feature type="domain" description="EamA" evidence="2">
    <location>
        <begin position="28"/>
        <end position="160"/>
    </location>
</feature>
<dbReference type="SUPFAM" id="SSF103481">
    <property type="entry name" value="Multidrug resistance efflux transporter EmrE"/>
    <property type="match status" value="2"/>
</dbReference>
<keyword evidence="1" id="KW-0472">Membrane</keyword>
<keyword evidence="4" id="KW-1185">Reference proteome</keyword>
<dbReference type="PANTHER" id="PTHR22911">
    <property type="entry name" value="ACYL-MALONYL CONDENSING ENZYME-RELATED"/>
    <property type="match status" value="1"/>
</dbReference>